<comment type="caution">
    <text evidence="1">The sequence shown here is derived from an EMBL/GenBank/DDBJ whole genome shotgun (WGS) entry which is preliminary data.</text>
</comment>
<evidence type="ECO:0008006" key="2">
    <source>
        <dbReference type="Google" id="ProtNLM"/>
    </source>
</evidence>
<dbReference type="EMBL" id="BART01008251">
    <property type="protein sequence ID" value="GAG70941.1"/>
    <property type="molecule type" value="Genomic_DNA"/>
</dbReference>
<feature type="non-terminal residue" evidence="1">
    <location>
        <position position="196"/>
    </location>
</feature>
<sequence length="196" mass="21235">MRIIDPLKIDPKLFPVTMLSNDLRGLMGSTNGNWVLGGAMDIITDAFLDHANYPVAGNIIYIRNDGVMTLTGGISLTKDGSSSAYITVEGYNTARGDDPAGTNRPLIAMGVNGSDFDDYWYLKNLRFTCTGFGPGIHDYGVYKNCYINNSNAGGNRPAFNLGRGRVAIIDCEGESNIGRAVEVNDWNAHIVGGYFH</sequence>
<name>X1BFZ2_9ZZZZ</name>
<protein>
    <recommendedName>
        <fullName evidence="2">Right handed beta helix domain-containing protein</fullName>
    </recommendedName>
</protein>
<evidence type="ECO:0000313" key="1">
    <source>
        <dbReference type="EMBL" id="GAG70941.1"/>
    </source>
</evidence>
<accession>X1BFZ2</accession>
<reference evidence="1" key="1">
    <citation type="journal article" date="2014" name="Front. Microbiol.">
        <title>High frequency of phylogenetically diverse reductive dehalogenase-homologous genes in deep subseafloor sedimentary metagenomes.</title>
        <authorList>
            <person name="Kawai M."/>
            <person name="Futagami T."/>
            <person name="Toyoda A."/>
            <person name="Takaki Y."/>
            <person name="Nishi S."/>
            <person name="Hori S."/>
            <person name="Arai W."/>
            <person name="Tsubouchi T."/>
            <person name="Morono Y."/>
            <person name="Uchiyama I."/>
            <person name="Ito T."/>
            <person name="Fujiyama A."/>
            <person name="Inagaki F."/>
            <person name="Takami H."/>
        </authorList>
    </citation>
    <scope>NUCLEOTIDE SEQUENCE</scope>
    <source>
        <strain evidence="1">Expedition CK06-06</strain>
    </source>
</reference>
<dbReference type="AlphaFoldDB" id="X1BFZ2"/>
<gene>
    <name evidence="1" type="ORF">S01H4_18600</name>
</gene>
<organism evidence="1">
    <name type="scientific">marine sediment metagenome</name>
    <dbReference type="NCBI Taxonomy" id="412755"/>
    <lineage>
        <taxon>unclassified sequences</taxon>
        <taxon>metagenomes</taxon>
        <taxon>ecological metagenomes</taxon>
    </lineage>
</organism>
<proteinExistence type="predicted"/>